<keyword evidence="1" id="KW-1133">Transmembrane helix</keyword>
<dbReference type="GO" id="GO:0016491">
    <property type="term" value="F:oxidoreductase activity"/>
    <property type="evidence" value="ECO:0007669"/>
    <property type="project" value="InterPro"/>
</dbReference>
<evidence type="ECO:0000256" key="1">
    <source>
        <dbReference type="SAM" id="Phobius"/>
    </source>
</evidence>
<accession>A0A6G1INK9</accession>
<protein>
    <recommendedName>
        <fullName evidence="4">Fatty acid desaturase domain-containing protein</fullName>
    </recommendedName>
</protein>
<dbReference type="PANTHER" id="PTHR32100">
    <property type="entry name" value="OMEGA-6 FATTY ACID DESATURASE, CHLOROPLASTIC"/>
    <property type="match status" value="1"/>
</dbReference>
<gene>
    <name evidence="2" type="ORF">K458DRAFT_393387</name>
</gene>
<dbReference type="EMBL" id="MU005600">
    <property type="protein sequence ID" value="KAF2679827.1"/>
    <property type="molecule type" value="Genomic_DNA"/>
</dbReference>
<keyword evidence="1" id="KW-0812">Transmembrane</keyword>
<reference evidence="2" key="1">
    <citation type="journal article" date="2020" name="Stud. Mycol.">
        <title>101 Dothideomycetes genomes: a test case for predicting lifestyles and emergence of pathogens.</title>
        <authorList>
            <person name="Haridas S."/>
            <person name="Albert R."/>
            <person name="Binder M."/>
            <person name="Bloem J."/>
            <person name="Labutti K."/>
            <person name="Salamov A."/>
            <person name="Andreopoulos B."/>
            <person name="Baker S."/>
            <person name="Barry K."/>
            <person name="Bills G."/>
            <person name="Bluhm B."/>
            <person name="Cannon C."/>
            <person name="Castanera R."/>
            <person name="Culley D."/>
            <person name="Daum C."/>
            <person name="Ezra D."/>
            <person name="Gonzalez J."/>
            <person name="Henrissat B."/>
            <person name="Kuo A."/>
            <person name="Liang C."/>
            <person name="Lipzen A."/>
            <person name="Lutzoni F."/>
            <person name="Magnuson J."/>
            <person name="Mondo S."/>
            <person name="Nolan M."/>
            <person name="Ohm R."/>
            <person name="Pangilinan J."/>
            <person name="Park H.-J."/>
            <person name="Ramirez L."/>
            <person name="Alfaro M."/>
            <person name="Sun H."/>
            <person name="Tritt A."/>
            <person name="Yoshinaga Y."/>
            <person name="Zwiers L.-H."/>
            <person name="Turgeon B."/>
            <person name="Goodwin S."/>
            <person name="Spatafora J."/>
            <person name="Crous P."/>
            <person name="Grigoriev I."/>
        </authorList>
    </citation>
    <scope>NUCLEOTIDE SEQUENCE</scope>
    <source>
        <strain evidence="2">CBS 122367</strain>
    </source>
</reference>
<dbReference type="OrthoDB" id="1461976at2759"/>
<dbReference type="AlphaFoldDB" id="A0A6G1INK9"/>
<dbReference type="Proteomes" id="UP000799291">
    <property type="component" value="Unassembled WGS sequence"/>
</dbReference>
<keyword evidence="1" id="KW-0472">Membrane</keyword>
<evidence type="ECO:0000313" key="3">
    <source>
        <dbReference type="Proteomes" id="UP000799291"/>
    </source>
</evidence>
<evidence type="ECO:0008006" key="4">
    <source>
        <dbReference type="Google" id="ProtNLM"/>
    </source>
</evidence>
<dbReference type="InterPro" id="IPR012171">
    <property type="entry name" value="Fatty_acid_desaturase"/>
</dbReference>
<feature type="transmembrane region" description="Helical" evidence="1">
    <location>
        <begin position="12"/>
        <end position="33"/>
    </location>
</feature>
<evidence type="ECO:0000313" key="2">
    <source>
        <dbReference type="EMBL" id="KAF2679827.1"/>
    </source>
</evidence>
<organism evidence="2 3">
    <name type="scientific">Lentithecium fluviatile CBS 122367</name>
    <dbReference type="NCBI Taxonomy" id="1168545"/>
    <lineage>
        <taxon>Eukaryota</taxon>
        <taxon>Fungi</taxon>
        <taxon>Dikarya</taxon>
        <taxon>Ascomycota</taxon>
        <taxon>Pezizomycotina</taxon>
        <taxon>Dothideomycetes</taxon>
        <taxon>Pleosporomycetidae</taxon>
        <taxon>Pleosporales</taxon>
        <taxon>Massarineae</taxon>
        <taxon>Lentitheciaceae</taxon>
        <taxon>Lentithecium</taxon>
    </lineage>
</organism>
<proteinExistence type="predicted"/>
<sequence length="121" mass="14302">MILLLDLGVGVIGAILWYTIQTYSWQITLLLYFQPYMWVNHWIVAITYLHHTHPDVPKYENEAWTFIKGVTATIDREIGFGGKVFMHKIAEDRVKHHIFTRMPFHYGEEVTNAIKPWLGDW</sequence>
<name>A0A6G1INK9_9PLEO</name>
<keyword evidence="3" id="KW-1185">Reference proteome</keyword>